<evidence type="ECO:0000256" key="2">
    <source>
        <dbReference type="ARBA" id="ARBA00010838"/>
    </source>
</evidence>
<dbReference type="PANTHER" id="PTHR10353:SF36">
    <property type="entry name" value="LP05116P"/>
    <property type="match status" value="1"/>
</dbReference>
<feature type="active site" description="Nucleophile" evidence="9">
    <location>
        <position position="368"/>
    </location>
</feature>
<keyword evidence="12" id="KW-1185">Reference proteome</keyword>
<evidence type="ECO:0000256" key="1">
    <source>
        <dbReference type="ARBA" id="ARBA00000448"/>
    </source>
</evidence>
<evidence type="ECO:0000313" key="11">
    <source>
        <dbReference type="EMBL" id="MCF4100389.1"/>
    </source>
</evidence>
<evidence type="ECO:0000256" key="4">
    <source>
        <dbReference type="ARBA" id="ARBA00022801"/>
    </source>
</evidence>
<dbReference type="InterPro" id="IPR017736">
    <property type="entry name" value="Glyco_hydro_1_beta-glucosidase"/>
</dbReference>
<keyword evidence="5" id="KW-0136">Cellulose degradation</keyword>
<dbReference type="GO" id="GO:0008422">
    <property type="term" value="F:beta-glucosidase activity"/>
    <property type="evidence" value="ECO:0007669"/>
    <property type="project" value="UniProtKB-EC"/>
</dbReference>
<dbReference type="Gene3D" id="3.20.20.80">
    <property type="entry name" value="Glycosidases"/>
    <property type="match status" value="1"/>
</dbReference>
<evidence type="ECO:0000256" key="9">
    <source>
        <dbReference type="PROSITE-ProRule" id="PRU10055"/>
    </source>
</evidence>
<evidence type="ECO:0000256" key="8">
    <source>
        <dbReference type="ARBA" id="ARBA00023326"/>
    </source>
</evidence>
<gene>
    <name evidence="11" type="ORF">L1I30_01805</name>
</gene>
<dbReference type="SUPFAM" id="SSF51445">
    <property type="entry name" value="(Trans)glycosidases"/>
    <property type="match status" value="1"/>
</dbReference>
<dbReference type="InterPro" id="IPR033132">
    <property type="entry name" value="GH_1_N_CS"/>
</dbReference>
<name>A0ABS9EDY1_9FLAO</name>
<evidence type="ECO:0000256" key="6">
    <source>
        <dbReference type="ARBA" id="ARBA00023277"/>
    </source>
</evidence>
<keyword evidence="6" id="KW-0119">Carbohydrate metabolism</keyword>
<accession>A0ABS9EDY1</accession>
<keyword evidence="8" id="KW-0624">Polysaccharide degradation</keyword>
<comment type="similarity">
    <text evidence="2 10">Belongs to the glycosyl hydrolase 1 family.</text>
</comment>
<keyword evidence="7 10" id="KW-0326">Glycosidase</keyword>
<dbReference type="Pfam" id="PF00232">
    <property type="entry name" value="Glyco_hydro_1"/>
    <property type="match status" value="1"/>
</dbReference>
<evidence type="ECO:0000256" key="7">
    <source>
        <dbReference type="ARBA" id="ARBA00023295"/>
    </source>
</evidence>
<evidence type="ECO:0000313" key="12">
    <source>
        <dbReference type="Proteomes" id="UP001179363"/>
    </source>
</evidence>
<dbReference type="InterPro" id="IPR017853">
    <property type="entry name" value="GH"/>
</dbReference>
<dbReference type="PRINTS" id="PR00131">
    <property type="entry name" value="GLHYDRLASE1"/>
</dbReference>
<dbReference type="PROSITE" id="PS00572">
    <property type="entry name" value="GLYCOSYL_HYDROL_F1_1"/>
    <property type="match status" value="1"/>
</dbReference>
<dbReference type="InterPro" id="IPR001360">
    <property type="entry name" value="Glyco_hydro_1"/>
</dbReference>
<organism evidence="11 12">
    <name type="scientific">Gillisia lutea</name>
    <dbReference type="NCBI Taxonomy" id="2909668"/>
    <lineage>
        <taxon>Bacteria</taxon>
        <taxon>Pseudomonadati</taxon>
        <taxon>Bacteroidota</taxon>
        <taxon>Flavobacteriia</taxon>
        <taxon>Flavobacteriales</taxon>
        <taxon>Flavobacteriaceae</taxon>
        <taxon>Gillisia</taxon>
    </lineage>
</organism>
<proteinExistence type="inferred from homology"/>
<comment type="catalytic activity">
    <reaction evidence="1 10">
        <text>Hydrolysis of terminal, non-reducing beta-D-glucosyl residues with release of beta-D-glucose.</text>
        <dbReference type="EC" id="3.2.1.21"/>
    </reaction>
</comment>
<evidence type="ECO:0000256" key="5">
    <source>
        <dbReference type="ARBA" id="ARBA00023001"/>
    </source>
</evidence>
<dbReference type="InterPro" id="IPR018120">
    <property type="entry name" value="Glyco_hydro_1_AS"/>
</dbReference>
<keyword evidence="4 10" id="KW-0378">Hydrolase</keyword>
<evidence type="ECO:0000256" key="10">
    <source>
        <dbReference type="RuleBase" id="RU361175"/>
    </source>
</evidence>
<protein>
    <recommendedName>
        <fullName evidence="3 10">Beta-glucosidase</fullName>
        <ecNumber evidence="3 10">3.2.1.21</ecNumber>
    </recommendedName>
</protein>
<dbReference type="PANTHER" id="PTHR10353">
    <property type="entry name" value="GLYCOSYL HYDROLASE"/>
    <property type="match status" value="1"/>
</dbReference>
<reference evidence="11" key="1">
    <citation type="submission" date="2022-01" db="EMBL/GenBank/DDBJ databases">
        <title>Gillisia lutea sp. nov., isolated from marine plastic residues from the Malvarosa beach (Valencia, Spain).</title>
        <authorList>
            <person name="Vidal-Verdu A."/>
            <person name="Molina-Menor E."/>
            <person name="Satari L."/>
            <person name="Pascual J."/>
            <person name="Pereto J."/>
            <person name="Porcar M."/>
        </authorList>
    </citation>
    <scope>NUCLEOTIDE SEQUENCE</scope>
    <source>
        <strain evidence="11">M10.2A</strain>
    </source>
</reference>
<dbReference type="EC" id="3.2.1.21" evidence="3 10"/>
<dbReference type="NCBIfam" id="TIGR03356">
    <property type="entry name" value="BGL"/>
    <property type="match status" value="1"/>
</dbReference>
<comment type="caution">
    <text evidence="11">The sequence shown here is derived from an EMBL/GenBank/DDBJ whole genome shotgun (WGS) entry which is preliminary data.</text>
</comment>
<sequence>MSQLFTGSQEQSKIFTKSDFGTNFKWGVSTSAYQTEGSHLSYGKGASIWDAFANKKGTIYKGQTGEIACDFYQRFETDLELMHNLNIPNFRFSLSWPRLIPKGTGTRNLLGIDFYNRLIDKCLKLDIEPWVTLYHWDLPNELEKKGGWTNRDIIDWFREYADLCSRKFGDRVSNWMILNEPLVFVGAGHFLGVHAPGRRGMKNFLPAMHHAAICQAEGARIIKNNRPKVKVGTTFSCSHIEAFSNREKDVLAAKRVDALVNRLFLEASLGFSYPIKELPFLKRVEKYWQPEDDKLLSYDFDFIGLQNYTREIVKHSYFVPYIKATNVKAVKRKVPTTQMKWEVYPDSLYYMLKKFDAYSGVKNISVTENGAAFNDILKNGEINDFERTTYIQQYLQALLKAKNEGVNVNGYFIWSFTDNFEWAEGFHPRFGLVYINFKTQERIVKASGKWYKEFLS</sequence>
<evidence type="ECO:0000256" key="3">
    <source>
        <dbReference type="ARBA" id="ARBA00012744"/>
    </source>
</evidence>
<dbReference type="EMBL" id="JAKGTH010000006">
    <property type="protein sequence ID" value="MCF4100389.1"/>
    <property type="molecule type" value="Genomic_DNA"/>
</dbReference>
<dbReference type="RefSeq" id="WP_236132537.1">
    <property type="nucleotide sequence ID" value="NZ_JAKGTH010000006.1"/>
</dbReference>
<dbReference type="Proteomes" id="UP001179363">
    <property type="component" value="Unassembled WGS sequence"/>
</dbReference>
<dbReference type="PROSITE" id="PS00653">
    <property type="entry name" value="GLYCOSYL_HYDROL_F1_2"/>
    <property type="match status" value="1"/>
</dbReference>